<proteinExistence type="predicted"/>
<sequence length="113" mass="12318">MRYQILSLPDALPAHDSSKLGFVYITVLGLANQVVPHTGSWHSWATSANYLVMIAFIVYMVFQARPASPVGVQSDTGMGCEMVIDNLLPLKTQAQGRDLNPEPKFLQAAGPMD</sequence>
<name>A0ACC2UQN9_9FUNG</name>
<accession>A0ACC2UQN9</accession>
<reference evidence="1" key="1">
    <citation type="submission" date="2022-04" db="EMBL/GenBank/DDBJ databases">
        <title>Genome of the entomopathogenic fungus Entomophthora muscae.</title>
        <authorList>
            <person name="Elya C."/>
            <person name="Lovett B.R."/>
            <person name="Lee E."/>
            <person name="Macias A.M."/>
            <person name="Hajek A.E."/>
            <person name="De Bivort B.L."/>
            <person name="Kasson M.T."/>
            <person name="De Fine Licht H.H."/>
            <person name="Stajich J.E."/>
        </authorList>
    </citation>
    <scope>NUCLEOTIDE SEQUENCE</scope>
    <source>
        <strain evidence="1">Berkeley</strain>
    </source>
</reference>
<keyword evidence="2" id="KW-1185">Reference proteome</keyword>
<evidence type="ECO:0000313" key="2">
    <source>
        <dbReference type="Proteomes" id="UP001165960"/>
    </source>
</evidence>
<dbReference type="Proteomes" id="UP001165960">
    <property type="component" value="Unassembled WGS sequence"/>
</dbReference>
<comment type="caution">
    <text evidence="1">The sequence shown here is derived from an EMBL/GenBank/DDBJ whole genome shotgun (WGS) entry which is preliminary data.</text>
</comment>
<gene>
    <name evidence="1" type="ORF">DSO57_1020854</name>
</gene>
<dbReference type="EMBL" id="QTSX02000099">
    <property type="protein sequence ID" value="KAJ9088667.1"/>
    <property type="molecule type" value="Genomic_DNA"/>
</dbReference>
<protein>
    <submittedName>
        <fullName evidence="1">Uncharacterized protein</fullName>
    </submittedName>
</protein>
<organism evidence="1 2">
    <name type="scientific">Entomophthora muscae</name>
    <dbReference type="NCBI Taxonomy" id="34485"/>
    <lineage>
        <taxon>Eukaryota</taxon>
        <taxon>Fungi</taxon>
        <taxon>Fungi incertae sedis</taxon>
        <taxon>Zoopagomycota</taxon>
        <taxon>Entomophthoromycotina</taxon>
        <taxon>Entomophthoromycetes</taxon>
        <taxon>Entomophthorales</taxon>
        <taxon>Entomophthoraceae</taxon>
        <taxon>Entomophthora</taxon>
    </lineage>
</organism>
<evidence type="ECO:0000313" key="1">
    <source>
        <dbReference type="EMBL" id="KAJ9088667.1"/>
    </source>
</evidence>